<evidence type="ECO:0000313" key="1">
    <source>
        <dbReference type="EMBL" id="KKN10640.1"/>
    </source>
</evidence>
<comment type="caution">
    <text evidence="1">The sequence shown here is derived from an EMBL/GenBank/DDBJ whole genome shotgun (WGS) entry which is preliminary data.</text>
</comment>
<dbReference type="EMBL" id="LAZR01004225">
    <property type="protein sequence ID" value="KKN10640.1"/>
    <property type="molecule type" value="Genomic_DNA"/>
</dbReference>
<proteinExistence type="predicted"/>
<reference evidence="1" key="1">
    <citation type="journal article" date="2015" name="Nature">
        <title>Complex archaea that bridge the gap between prokaryotes and eukaryotes.</title>
        <authorList>
            <person name="Spang A."/>
            <person name="Saw J.H."/>
            <person name="Jorgensen S.L."/>
            <person name="Zaremba-Niedzwiedzka K."/>
            <person name="Martijn J."/>
            <person name="Lind A.E."/>
            <person name="van Eijk R."/>
            <person name="Schleper C."/>
            <person name="Guy L."/>
            <person name="Ettema T.J."/>
        </authorList>
    </citation>
    <scope>NUCLEOTIDE SEQUENCE</scope>
</reference>
<accession>A0A0F9MTL4</accession>
<name>A0A0F9MTL4_9ZZZZ</name>
<dbReference type="AlphaFoldDB" id="A0A0F9MTL4"/>
<organism evidence="1">
    <name type="scientific">marine sediment metagenome</name>
    <dbReference type="NCBI Taxonomy" id="412755"/>
    <lineage>
        <taxon>unclassified sequences</taxon>
        <taxon>metagenomes</taxon>
        <taxon>ecological metagenomes</taxon>
    </lineage>
</organism>
<sequence length="75" mass="9105">MSSGQPEIIFQEIRDSTYENILEREIDISQLVIPFSKVFKSFKPRDIYIGNENMPFKEREPEFKRILRQEFSKQY</sequence>
<gene>
    <name evidence="1" type="ORF">LCGC14_1034530</name>
</gene>
<protein>
    <submittedName>
        <fullName evidence="1">Uncharacterized protein</fullName>
    </submittedName>
</protein>